<dbReference type="GO" id="GO:0005737">
    <property type="term" value="C:cytoplasm"/>
    <property type="evidence" value="ECO:0007669"/>
    <property type="project" value="UniProtKB-SubCell"/>
</dbReference>
<feature type="domain" description="RNase H type-2" evidence="17">
    <location>
        <begin position="18"/>
        <end position="212"/>
    </location>
</feature>
<dbReference type="PANTHER" id="PTHR10954">
    <property type="entry name" value="RIBONUCLEASE H2 SUBUNIT A"/>
    <property type="match status" value="1"/>
</dbReference>
<dbReference type="NCBIfam" id="NF000595">
    <property type="entry name" value="PRK00015.1-3"/>
    <property type="match status" value="1"/>
</dbReference>
<evidence type="ECO:0000256" key="15">
    <source>
        <dbReference type="PROSITE-ProRule" id="PRU01319"/>
    </source>
</evidence>
<name>A0A1G1XBR6_9BACT</name>
<dbReference type="PANTHER" id="PTHR10954:SF18">
    <property type="entry name" value="RIBONUCLEASE HII"/>
    <property type="match status" value="1"/>
</dbReference>
<evidence type="ECO:0000256" key="2">
    <source>
        <dbReference type="ARBA" id="ARBA00001946"/>
    </source>
</evidence>
<dbReference type="Proteomes" id="UP000177941">
    <property type="component" value="Unassembled WGS sequence"/>
</dbReference>
<dbReference type="GO" id="GO:0043137">
    <property type="term" value="P:DNA replication, removal of RNA primer"/>
    <property type="evidence" value="ECO:0007669"/>
    <property type="project" value="TreeGrafter"/>
</dbReference>
<dbReference type="GO" id="GO:0003723">
    <property type="term" value="F:RNA binding"/>
    <property type="evidence" value="ECO:0007669"/>
    <property type="project" value="UniProtKB-UniRule"/>
</dbReference>
<evidence type="ECO:0000256" key="3">
    <source>
        <dbReference type="ARBA" id="ARBA00004065"/>
    </source>
</evidence>
<dbReference type="InterPro" id="IPR036397">
    <property type="entry name" value="RNaseH_sf"/>
</dbReference>
<feature type="binding site" evidence="14 15">
    <location>
        <position position="25"/>
    </location>
    <ligand>
        <name>a divalent metal cation</name>
        <dbReference type="ChEBI" id="CHEBI:60240"/>
    </ligand>
</feature>
<proteinExistence type="inferred from homology"/>
<dbReference type="GO" id="GO:0032299">
    <property type="term" value="C:ribonuclease H2 complex"/>
    <property type="evidence" value="ECO:0007669"/>
    <property type="project" value="TreeGrafter"/>
</dbReference>
<evidence type="ECO:0000256" key="12">
    <source>
        <dbReference type="ARBA" id="ARBA00022801"/>
    </source>
</evidence>
<dbReference type="EMBL" id="MHHS01000009">
    <property type="protein sequence ID" value="OGY37351.1"/>
    <property type="molecule type" value="Genomic_DNA"/>
</dbReference>
<evidence type="ECO:0000313" key="18">
    <source>
        <dbReference type="EMBL" id="OGY37351.1"/>
    </source>
</evidence>
<evidence type="ECO:0000256" key="8">
    <source>
        <dbReference type="ARBA" id="ARBA00022490"/>
    </source>
</evidence>
<evidence type="ECO:0000256" key="14">
    <source>
        <dbReference type="HAMAP-Rule" id="MF_00052"/>
    </source>
</evidence>
<dbReference type="GO" id="GO:0006298">
    <property type="term" value="P:mismatch repair"/>
    <property type="evidence" value="ECO:0007669"/>
    <property type="project" value="TreeGrafter"/>
</dbReference>
<dbReference type="GO" id="GO:0030145">
    <property type="term" value="F:manganese ion binding"/>
    <property type="evidence" value="ECO:0007669"/>
    <property type="project" value="UniProtKB-UniRule"/>
</dbReference>
<evidence type="ECO:0000259" key="17">
    <source>
        <dbReference type="PROSITE" id="PS51975"/>
    </source>
</evidence>
<evidence type="ECO:0000256" key="13">
    <source>
        <dbReference type="ARBA" id="ARBA00023211"/>
    </source>
</evidence>
<evidence type="ECO:0000313" key="19">
    <source>
        <dbReference type="Proteomes" id="UP000177941"/>
    </source>
</evidence>
<keyword evidence="13 14" id="KW-0464">Manganese</keyword>
<feature type="binding site" evidence="14 15">
    <location>
        <position position="124"/>
    </location>
    <ligand>
        <name>a divalent metal cation</name>
        <dbReference type="ChEBI" id="CHEBI:60240"/>
    </ligand>
</feature>
<dbReference type="InterPro" id="IPR001352">
    <property type="entry name" value="RNase_HII/HIII"/>
</dbReference>
<evidence type="ECO:0000256" key="11">
    <source>
        <dbReference type="ARBA" id="ARBA00022759"/>
    </source>
</evidence>
<dbReference type="InterPro" id="IPR024567">
    <property type="entry name" value="RNase_HII/HIII_dom"/>
</dbReference>
<feature type="binding site" evidence="14 15">
    <location>
        <position position="24"/>
    </location>
    <ligand>
        <name>a divalent metal cation</name>
        <dbReference type="ChEBI" id="CHEBI:60240"/>
    </ligand>
</feature>
<dbReference type="AlphaFoldDB" id="A0A1G1XBR6"/>
<comment type="function">
    <text evidence="3 14 16">Endonuclease that specifically degrades the RNA of RNA-DNA hybrids.</text>
</comment>
<evidence type="ECO:0000256" key="9">
    <source>
        <dbReference type="ARBA" id="ARBA00022722"/>
    </source>
</evidence>
<evidence type="ECO:0000256" key="16">
    <source>
        <dbReference type="RuleBase" id="RU003515"/>
    </source>
</evidence>
<keyword evidence="8 14" id="KW-0963">Cytoplasm</keyword>
<dbReference type="SUPFAM" id="SSF53098">
    <property type="entry name" value="Ribonuclease H-like"/>
    <property type="match status" value="1"/>
</dbReference>
<comment type="caution">
    <text evidence="18">The sequence shown here is derived from an EMBL/GenBank/DDBJ whole genome shotgun (WGS) entry which is preliminary data.</text>
</comment>
<organism evidence="18 19">
    <name type="scientific">Candidatus Andersenbacteria bacterium RIFCSPHIGHO2_12_FULL_45_11b</name>
    <dbReference type="NCBI Taxonomy" id="1797282"/>
    <lineage>
        <taxon>Bacteria</taxon>
        <taxon>Candidatus Anderseniibacteriota</taxon>
    </lineage>
</organism>
<comment type="cofactor">
    <cofactor evidence="2">
        <name>Mg(2+)</name>
        <dbReference type="ChEBI" id="CHEBI:18420"/>
    </cofactor>
</comment>
<evidence type="ECO:0000256" key="10">
    <source>
        <dbReference type="ARBA" id="ARBA00022723"/>
    </source>
</evidence>
<dbReference type="Pfam" id="PF01351">
    <property type="entry name" value="RNase_HII"/>
    <property type="match status" value="1"/>
</dbReference>
<evidence type="ECO:0000256" key="7">
    <source>
        <dbReference type="ARBA" id="ARBA00019179"/>
    </source>
</evidence>
<comment type="similarity">
    <text evidence="5 14 16">Belongs to the RNase HII family.</text>
</comment>
<comment type="catalytic activity">
    <reaction evidence="1 14 15 16">
        <text>Endonucleolytic cleavage to 5'-phosphomonoester.</text>
        <dbReference type="EC" id="3.1.26.4"/>
    </reaction>
</comment>
<dbReference type="HAMAP" id="MF_00052_B">
    <property type="entry name" value="RNase_HII_B"/>
    <property type="match status" value="1"/>
</dbReference>
<reference evidence="18 19" key="1">
    <citation type="journal article" date="2016" name="Nat. Commun.">
        <title>Thousands of microbial genomes shed light on interconnected biogeochemical processes in an aquifer system.</title>
        <authorList>
            <person name="Anantharaman K."/>
            <person name="Brown C.T."/>
            <person name="Hug L.A."/>
            <person name="Sharon I."/>
            <person name="Castelle C.J."/>
            <person name="Probst A.J."/>
            <person name="Thomas B.C."/>
            <person name="Singh A."/>
            <person name="Wilkins M.J."/>
            <person name="Karaoz U."/>
            <person name="Brodie E.L."/>
            <person name="Williams K.H."/>
            <person name="Hubbard S.S."/>
            <person name="Banfield J.F."/>
        </authorList>
    </citation>
    <scope>NUCLEOTIDE SEQUENCE [LARGE SCALE GENOMIC DNA]</scope>
</reference>
<dbReference type="PROSITE" id="PS51975">
    <property type="entry name" value="RNASE_H_2"/>
    <property type="match status" value="1"/>
</dbReference>
<comment type="subcellular location">
    <subcellularLocation>
        <location evidence="4 14">Cytoplasm</location>
    </subcellularLocation>
</comment>
<evidence type="ECO:0000256" key="1">
    <source>
        <dbReference type="ARBA" id="ARBA00000077"/>
    </source>
</evidence>
<evidence type="ECO:0000256" key="5">
    <source>
        <dbReference type="ARBA" id="ARBA00007383"/>
    </source>
</evidence>
<dbReference type="EC" id="3.1.26.4" evidence="6 14"/>
<gene>
    <name evidence="14" type="primary">rnhB</name>
    <name evidence="18" type="ORF">A3E36_02885</name>
</gene>
<evidence type="ECO:0000256" key="6">
    <source>
        <dbReference type="ARBA" id="ARBA00012180"/>
    </source>
</evidence>
<sequence>MKTPTFFIEHEYWSQGVARIAGIDEAGMGALAGPVVAGAAIFSEPALEKITEQSKKIPLRDSKLLSAKQRERAFVFIQEIADAYAIGQASVEEIDSLNIRNASHLAMRRAIENLDIVPDMLLIDGASNTIHPSIFSLAVVKGDQLSYSIAAGSILAKVTRDRIMQELDGLCPEYGFKSHKGYGAKQHMEALEQHGATKHHRKSYAPIAKLLT</sequence>
<keyword evidence="9 14" id="KW-0540">Nuclease</keyword>
<protein>
    <recommendedName>
        <fullName evidence="7 14">Ribonuclease HII</fullName>
        <shortName evidence="14">RNase HII</shortName>
        <ecNumber evidence="6 14">3.1.26.4</ecNumber>
    </recommendedName>
</protein>
<comment type="cofactor">
    <cofactor evidence="14 15">
        <name>Mn(2+)</name>
        <dbReference type="ChEBI" id="CHEBI:29035"/>
    </cofactor>
    <cofactor evidence="14 15">
        <name>Mg(2+)</name>
        <dbReference type="ChEBI" id="CHEBI:18420"/>
    </cofactor>
    <text evidence="14 15">Manganese or magnesium. Binds 1 divalent metal ion per monomer in the absence of substrate. May bind a second metal ion after substrate binding.</text>
</comment>
<dbReference type="CDD" id="cd07182">
    <property type="entry name" value="RNase_HII_bacteria_HII_like"/>
    <property type="match status" value="1"/>
</dbReference>
<dbReference type="GO" id="GO:0004523">
    <property type="term" value="F:RNA-DNA hybrid ribonuclease activity"/>
    <property type="evidence" value="ECO:0007669"/>
    <property type="project" value="UniProtKB-UniRule"/>
</dbReference>
<dbReference type="Gene3D" id="3.30.420.10">
    <property type="entry name" value="Ribonuclease H-like superfamily/Ribonuclease H"/>
    <property type="match status" value="1"/>
</dbReference>
<evidence type="ECO:0000256" key="4">
    <source>
        <dbReference type="ARBA" id="ARBA00004496"/>
    </source>
</evidence>
<accession>A0A1G1XBR6</accession>
<dbReference type="InterPro" id="IPR012337">
    <property type="entry name" value="RNaseH-like_sf"/>
</dbReference>
<keyword evidence="10 14" id="KW-0479">Metal-binding</keyword>
<keyword evidence="12 14" id="KW-0378">Hydrolase</keyword>
<keyword evidence="11 14" id="KW-0255">Endonuclease</keyword>
<dbReference type="InterPro" id="IPR022898">
    <property type="entry name" value="RNase_HII"/>
</dbReference>